<keyword evidence="4" id="KW-0949">S-adenosyl-L-methionine</keyword>
<dbReference type="PANTHER" id="PTHR42933:SF3">
    <property type="entry name" value="TYPE I RESTRICTION ENZYME MJAVIII METHYLASE SUBUNIT"/>
    <property type="match status" value="1"/>
</dbReference>
<name>A0A516G6D1_9MICO</name>
<evidence type="ECO:0000259" key="8">
    <source>
        <dbReference type="Pfam" id="PF02384"/>
    </source>
</evidence>
<evidence type="ECO:0000256" key="3">
    <source>
        <dbReference type="ARBA" id="ARBA00022679"/>
    </source>
</evidence>
<evidence type="ECO:0000256" key="6">
    <source>
        <dbReference type="ARBA" id="ARBA00047942"/>
    </source>
</evidence>
<dbReference type="REBASE" id="353707">
    <property type="entry name" value="M.OspM54I"/>
</dbReference>
<dbReference type="InterPro" id="IPR003356">
    <property type="entry name" value="DNA_methylase_A-5"/>
</dbReference>
<feature type="region of interest" description="Disordered" evidence="7">
    <location>
        <begin position="575"/>
        <end position="594"/>
    </location>
</feature>
<feature type="domain" description="DNA methylase adenine-specific" evidence="8">
    <location>
        <begin position="165"/>
        <end position="469"/>
    </location>
</feature>
<feature type="domain" description="N6 adenine-specific DNA methyltransferase N-terminal" evidence="9">
    <location>
        <begin position="18"/>
        <end position="151"/>
    </location>
</feature>
<dbReference type="InterPro" id="IPR022749">
    <property type="entry name" value="D12N6_MeTrfase_N"/>
</dbReference>
<dbReference type="GO" id="GO:0032259">
    <property type="term" value="P:methylation"/>
    <property type="evidence" value="ECO:0007669"/>
    <property type="project" value="UniProtKB-KW"/>
</dbReference>
<dbReference type="PANTHER" id="PTHR42933">
    <property type="entry name" value="SLR6095 PROTEIN"/>
    <property type="match status" value="1"/>
</dbReference>
<evidence type="ECO:0000256" key="7">
    <source>
        <dbReference type="SAM" id="MobiDB-lite"/>
    </source>
</evidence>
<sequence length="670" mass="74781">MGAPTTRGRPTLPSKPDANFIWSIANLLRGPYKPKEYGDVVLPMTILRRLDCVLAATKDAVLAEQKRSGDRTAKDLLDVKLRKAAKYSFYNTSPYTLPSLTGDSANIKANLLSYVDGFSDNVRDVFTRFGFEEQVQRLEEANALYLVVQEFAKLDLRPQHVSNTEMGSVFEELIRKFAEASNETAGEHFTPREVIALMVDLLLVGDEDATSPGKAVNRRVYDPAAGTGGMLSTMDEHLREQNPAARLLMAGQEINPSSYAVCKADMIIKGQPVDAIALGNTLTDDAHAGKDFHYCLSNPPFGVEWKTSQRDVVREHKQLGFNGRFGPGLPAVSDGSMLFLLHLIDKMRTVDPDNENVRGRAAIVLNGSPLFTGRAGSGESEIRRWVIESDLLDAIIALPTDMFYNTGIATYVWVLDRKKPVERRGSVQLIDGSQMFTKMRKSLGSKRKELSAADIETLVKLYAEFDGADDKRSKVFPSEAFGFHTITVERPLRLAYQATVERIDEAITAKAVQKLDETTQEQLRRALHTLDRETVWRDRPAFDQVLGKALGQAGLQLGSPVRKAIHAALSERDETSEICRDAKGNPEPDPKLRDTENVPLGQDIDKYVAREVLPYVPDAWVEHAKTKVGYEIPFTRHFYEYVPPRPLEEIDADVKRLITEIQNLFAELDS</sequence>
<dbReference type="EMBL" id="CP041616">
    <property type="protein sequence ID" value="QDO87086.1"/>
    <property type="molecule type" value="Genomic_DNA"/>
</dbReference>
<evidence type="ECO:0000259" key="9">
    <source>
        <dbReference type="Pfam" id="PF12161"/>
    </source>
</evidence>
<organism evidence="10 11">
    <name type="scientific">Ornithinimicrobium ciconiae</name>
    <dbReference type="NCBI Taxonomy" id="2594265"/>
    <lineage>
        <taxon>Bacteria</taxon>
        <taxon>Bacillati</taxon>
        <taxon>Actinomycetota</taxon>
        <taxon>Actinomycetes</taxon>
        <taxon>Micrococcales</taxon>
        <taxon>Ornithinimicrobiaceae</taxon>
        <taxon>Ornithinimicrobium</taxon>
    </lineage>
</organism>
<dbReference type="AlphaFoldDB" id="A0A516G6D1"/>
<evidence type="ECO:0000256" key="2">
    <source>
        <dbReference type="ARBA" id="ARBA00022603"/>
    </source>
</evidence>
<gene>
    <name evidence="10" type="ORF">FNH13_01075</name>
</gene>
<dbReference type="Proteomes" id="UP000315395">
    <property type="component" value="Chromosome"/>
</dbReference>
<evidence type="ECO:0000313" key="11">
    <source>
        <dbReference type="Proteomes" id="UP000315395"/>
    </source>
</evidence>
<keyword evidence="2 10" id="KW-0489">Methyltransferase</keyword>
<dbReference type="GO" id="GO:0008170">
    <property type="term" value="F:N-methyltransferase activity"/>
    <property type="evidence" value="ECO:0007669"/>
    <property type="project" value="InterPro"/>
</dbReference>
<evidence type="ECO:0000256" key="5">
    <source>
        <dbReference type="ARBA" id="ARBA00022747"/>
    </source>
</evidence>
<dbReference type="PRINTS" id="PR00507">
    <property type="entry name" value="N12N6MTFRASE"/>
</dbReference>
<evidence type="ECO:0000256" key="4">
    <source>
        <dbReference type="ARBA" id="ARBA00022691"/>
    </source>
</evidence>
<protein>
    <recommendedName>
        <fullName evidence="1">site-specific DNA-methyltransferase (adenine-specific)</fullName>
        <ecNumber evidence="1">2.1.1.72</ecNumber>
    </recommendedName>
</protein>
<dbReference type="Gene3D" id="3.40.50.150">
    <property type="entry name" value="Vaccinia Virus protein VP39"/>
    <property type="match status" value="1"/>
</dbReference>
<proteinExistence type="predicted"/>
<dbReference type="EC" id="2.1.1.72" evidence="1"/>
<comment type="catalytic activity">
    <reaction evidence="6">
        <text>a 2'-deoxyadenosine in DNA + S-adenosyl-L-methionine = an N(6)-methyl-2'-deoxyadenosine in DNA + S-adenosyl-L-homocysteine + H(+)</text>
        <dbReference type="Rhea" id="RHEA:15197"/>
        <dbReference type="Rhea" id="RHEA-COMP:12418"/>
        <dbReference type="Rhea" id="RHEA-COMP:12419"/>
        <dbReference type="ChEBI" id="CHEBI:15378"/>
        <dbReference type="ChEBI" id="CHEBI:57856"/>
        <dbReference type="ChEBI" id="CHEBI:59789"/>
        <dbReference type="ChEBI" id="CHEBI:90615"/>
        <dbReference type="ChEBI" id="CHEBI:90616"/>
        <dbReference type="EC" id="2.1.1.72"/>
    </reaction>
</comment>
<dbReference type="Pfam" id="PF02384">
    <property type="entry name" value="N6_Mtase"/>
    <property type="match status" value="1"/>
</dbReference>
<dbReference type="OrthoDB" id="9784823at2"/>
<keyword evidence="11" id="KW-1185">Reference proteome</keyword>
<dbReference type="GO" id="GO:0009007">
    <property type="term" value="F:site-specific DNA-methyltransferase (adenine-specific) activity"/>
    <property type="evidence" value="ECO:0007669"/>
    <property type="project" value="UniProtKB-EC"/>
</dbReference>
<evidence type="ECO:0000313" key="10">
    <source>
        <dbReference type="EMBL" id="QDO87086.1"/>
    </source>
</evidence>
<dbReference type="InterPro" id="IPR051537">
    <property type="entry name" value="DNA_Adenine_Mtase"/>
</dbReference>
<dbReference type="KEGG" id="orz:FNH13_01075"/>
<keyword evidence="5" id="KW-0680">Restriction system</keyword>
<evidence type="ECO:0000256" key="1">
    <source>
        <dbReference type="ARBA" id="ARBA00011900"/>
    </source>
</evidence>
<dbReference type="InterPro" id="IPR029063">
    <property type="entry name" value="SAM-dependent_MTases_sf"/>
</dbReference>
<dbReference type="Pfam" id="PF12161">
    <property type="entry name" value="HsdM_N"/>
    <property type="match status" value="1"/>
</dbReference>
<dbReference type="SUPFAM" id="SSF53335">
    <property type="entry name" value="S-adenosyl-L-methionine-dependent methyltransferases"/>
    <property type="match status" value="1"/>
</dbReference>
<dbReference type="GO" id="GO:0003677">
    <property type="term" value="F:DNA binding"/>
    <property type="evidence" value="ECO:0007669"/>
    <property type="project" value="InterPro"/>
</dbReference>
<reference evidence="10 11" key="1">
    <citation type="submission" date="2019-07" db="EMBL/GenBank/DDBJ databases">
        <title>complete genome sequencing of Ornithinimicrobium sp. H23M54.</title>
        <authorList>
            <person name="Bae J.-W."/>
            <person name="Lee S.-Y."/>
        </authorList>
    </citation>
    <scope>NUCLEOTIDE SEQUENCE [LARGE SCALE GENOMIC DNA]</scope>
    <source>
        <strain evidence="10 11">H23M54</strain>
    </source>
</reference>
<keyword evidence="3 10" id="KW-0808">Transferase</keyword>
<dbReference type="GO" id="GO:0009307">
    <property type="term" value="P:DNA restriction-modification system"/>
    <property type="evidence" value="ECO:0007669"/>
    <property type="project" value="UniProtKB-KW"/>
</dbReference>
<accession>A0A516G6D1</accession>